<gene>
    <name evidence="2" type="ORF">DBV39_14560</name>
</gene>
<name>A0A2R4XLR8_9BURK</name>
<evidence type="ECO:0000313" key="2">
    <source>
        <dbReference type="EMBL" id="AWB34742.1"/>
    </source>
</evidence>
<feature type="domain" description="TniQ" evidence="1">
    <location>
        <begin position="8"/>
        <end position="119"/>
    </location>
</feature>
<sequence length="613" mass="68538">MSLMNTFAPRADESGFGYYRRLAAENSLWGWKELAGMVGIRRDRSALMDSPTLVSDVLGIDSSWTATAVEREKQVRSWRSLRRLTADAFCPSCLKESAYIRQFWEHGYVTCCPRHNVRLVDQCDGCNKPIAKSREYLAYCPCGHDLTESQTSVPTQAERWLSTLILSNGRSSNEMLPRVRAVSLTKLCTLIRDLCLFIDPDVPPSSRKVGTVSRVSPAVELLAPLDELLSDWPFRFEDHVSARVRAGKQNARTINSLLGAWYIQLRKLSLGSDLEQFLTVVIRIATRDFEGIRSLDSAAQLVEDQVEHLRLSAAAKLIGVTQAVLHNAVMKNICQYRSRLLGTRGVTYEIPLTETQRIAQERARWITRKDAMVRAGVGEVVLQSMISAEVINSDIQWRIDIMKAGEIEAQSIDDLHATLIANLKPAQTQEGKEIILWSEIVSRRWGSNSAIQNTMQAAKKGELVPVVRGPTLGKMGFLKSDITRYFGIPALEAGMSVTNLEKITSWKAETIMHWIREGFLQCEEVNLPGQQRYVIRPEHLLSFGRNYITLSDLGKIMGTKSSAAARNFKGKVELVGSLPLPNGQRRGGLVRIADLARLARSACADKETEIAEH</sequence>
<dbReference type="KEGG" id="boz:DBV39_14560"/>
<keyword evidence="3" id="KW-1185">Reference proteome</keyword>
<dbReference type="Proteomes" id="UP000244571">
    <property type="component" value="Chromosome"/>
</dbReference>
<evidence type="ECO:0000259" key="1">
    <source>
        <dbReference type="Pfam" id="PF06527"/>
    </source>
</evidence>
<dbReference type="Pfam" id="PF06527">
    <property type="entry name" value="TniQ"/>
    <property type="match status" value="1"/>
</dbReference>
<dbReference type="EMBL" id="CP028901">
    <property type="protein sequence ID" value="AWB34742.1"/>
    <property type="molecule type" value="Genomic_DNA"/>
</dbReference>
<evidence type="ECO:0000313" key="3">
    <source>
        <dbReference type="Proteomes" id="UP000244571"/>
    </source>
</evidence>
<reference evidence="2 3" key="1">
    <citation type="submission" date="2018-04" db="EMBL/GenBank/DDBJ databases">
        <title>Bordetella sp. HZ20 isolated from seawater.</title>
        <authorList>
            <person name="Sun C."/>
        </authorList>
    </citation>
    <scope>NUCLEOTIDE SEQUENCE [LARGE SCALE GENOMIC DNA]</scope>
    <source>
        <strain evidence="2 3">HZ20</strain>
    </source>
</reference>
<accession>A0A2R4XLR8</accession>
<protein>
    <recommendedName>
        <fullName evidence="1">TniQ domain-containing protein</fullName>
    </recommendedName>
</protein>
<proteinExistence type="predicted"/>
<organism evidence="2 3">
    <name type="scientific">Orrella marina</name>
    <dbReference type="NCBI Taxonomy" id="2163011"/>
    <lineage>
        <taxon>Bacteria</taxon>
        <taxon>Pseudomonadati</taxon>
        <taxon>Pseudomonadota</taxon>
        <taxon>Betaproteobacteria</taxon>
        <taxon>Burkholderiales</taxon>
        <taxon>Alcaligenaceae</taxon>
        <taxon>Orrella</taxon>
    </lineage>
</organism>
<dbReference type="AlphaFoldDB" id="A0A2R4XLR8"/>
<dbReference type="InterPro" id="IPR009492">
    <property type="entry name" value="TniQ"/>
</dbReference>